<protein>
    <submittedName>
        <fullName evidence="1">Uncharacterized protein</fullName>
    </submittedName>
</protein>
<dbReference type="AlphaFoldDB" id="A0A0M8ZQQ7"/>
<dbReference type="OrthoDB" id="296522at2759"/>
<reference evidence="1 2" key="1">
    <citation type="submission" date="2015-07" db="EMBL/GenBank/DDBJ databases">
        <title>The genome of Melipona quadrifasciata.</title>
        <authorList>
            <person name="Pan H."/>
            <person name="Kapheim K."/>
        </authorList>
    </citation>
    <scope>NUCLEOTIDE SEQUENCE [LARGE SCALE GENOMIC DNA]</scope>
    <source>
        <strain evidence="1">0111107301</strain>
        <tissue evidence="1">Whole body</tissue>
    </source>
</reference>
<gene>
    <name evidence="1" type="ORF">WN51_07332</name>
</gene>
<accession>A0A0M8ZQQ7</accession>
<evidence type="ECO:0000313" key="2">
    <source>
        <dbReference type="Proteomes" id="UP000053105"/>
    </source>
</evidence>
<keyword evidence="2" id="KW-1185">Reference proteome</keyword>
<sequence length="123" mass="14322">MDPTAKSITEPDFKPYILTTYSFHISVLALSNLMHTNYQAYSKSLFKESTYEELYSILLLTDYLSMNERSKLISDVTFDEEKKDSRKFEKNDEIPSEFECCFCTTKAALHTPMGCRENWDQGD</sequence>
<proteinExistence type="predicted"/>
<dbReference type="Proteomes" id="UP000053105">
    <property type="component" value="Unassembled WGS sequence"/>
</dbReference>
<evidence type="ECO:0000313" key="1">
    <source>
        <dbReference type="EMBL" id="KOX68036.1"/>
    </source>
</evidence>
<organism evidence="1 2">
    <name type="scientific">Melipona quadrifasciata</name>
    <dbReference type="NCBI Taxonomy" id="166423"/>
    <lineage>
        <taxon>Eukaryota</taxon>
        <taxon>Metazoa</taxon>
        <taxon>Ecdysozoa</taxon>
        <taxon>Arthropoda</taxon>
        <taxon>Hexapoda</taxon>
        <taxon>Insecta</taxon>
        <taxon>Pterygota</taxon>
        <taxon>Neoptera</taxon>
        <taxon>Endopterygota</taxon>
        <taxon>Hymenoptera</taxon>
        <taxon>Apocrita</taxon>
        <taxon>Aculeata</taxon>
        <taxon>Apoidea</taxon>
        <taxon>Anthophila</taxon>
        <taxon>Apidae</taxon>
        <taxon>Melipona</taxon>
    </lineage>
</organism>
<dbReference type="EMBL" id="KQ435955">
    <property type="protein sequence ID" value="KOX68036.1"/>
    <property type="molecule type" value="Genomic_DNA"/>
</dbReference>
<name>A0A0M8ZQQ7_9HYME</name>